<dbReference type="InterPro" id="IPR005004">
    <property type="entry name" value="Poxvirus_C4/C10"/>
</dbReference>
<evidence type="ECO:0008006" key="3">
    <source>
        <dbReference type="Google" id="ProtNLM"/>
    </source>
</evidence>
<accession>A0A075CHE9</accession>
<dbReference type="PIRSF" id="PIRSF003698">
    <property type="entry name" value="VAC_C10L"/>
    <property type="match status" value="1"/>
</dbReference>
<organism evidence="1 2">
    <name type="scientific">Goatpox virus FZ</name>
    <dbReference type="NCBI Taxonomy" id="1416740"/>
    <lineage>
        <taxon>Viruses</taxon>
        <taxon>Varidnaviria</taxon>
        <taxon>Bamfordvirae</taxon>
        <taxon>Nucleocytoviricota</taxon>
        <taxon>Pokkesviricetes</taxon>
        <taxon>Chitovirales</taxon>
        <taxon>Poxviridae</taxon>
        <taxon>Chordopoxvirinae</taxon>
        <taxon>Capripoxvirus</taxon>
        <taxon>Capripoxvirus goatpox</taxon>
        <taxon>Goatpox virus</taxon>
    </lineage>
</organism>
<dbReference type="Pfam" id="PF03336">
    <property type="entry name" value="Pox_C4_C10"/>
    <property type="match status" value="1"/>
</dbReference>
<dbReference type="Proteomes" id="UP000134642">
    <property type="component" value="Segment"/>
</dbReference>
<sequence>METISDGIIKVKTFNDDYFNNVKKIIMDMIKYKNIIWEESKVFDHEKGVEVINTNERQCKQYIIRGLDDIFKVIRKKLLLSFEFPQKISDIILDNTITLIKYEKGDFFNKHRDFIHFKSKNCYCYHLVLYLNNTSKGGNTNIHIKSNDIFSTKNDVLFDKTLNHSSDIITDGEKNIALINVVIKYNSNNDETIFKLPYLSENNYINFYEDEGNRKFCYCLVTVNNYSTEVDTFGLILNRSGKCVLVNKYDDIITEKLIFENFDDMCMEIPFSYNDIIFDYLKNEDGKNIAWKALNLSCDEMWYPKSKNDFDFLKDLVKYVNNNLKDKINYYVLTGNCNSEIHYINFNVVRCYFSI</sequence>
<protein>
    <recommendedName>
        <fullName evidence="3">IL-1 receptor antagonist</fullName>
    </recommendedName>
</protein>
<name>A0A075CHE9_9POXV</name>
<proteinExistence type="predicted"/>
<evidence type="ECO:0000313" key="1">
    <source>
        <dbReference type="EMBL" id="AGZ95323.1"/>
    </source>
</evidence>
<gene>
    <name evidence="1" type="primary">GTPV005</name>
</gene>
<dbReference type="EMBL" id="KC951854">
    <property type="protein sequence ID" value="AGZ95323.1"/>
    <property type="molecule type" value="Genomic_DNA"/>
</dbReference>
<dbReference type="Gene3D" id="2.60.120.620">
    <property type="entry name" value="q2cbj1_9rhob like domain"/>
    <property type="match status" value="1"/>
</dbReference>
<reference evidence="1 2" key="1">
    <citation type="journal article" date="2014" name="Vet. Microbiol.">
        <title>Complete genome sequence analysis of goatpox virus isolated from China shows high variation.</title>
        <authorList>
            <person name="Zeng X."/>
            <person name="Chi X."/>
            <person name="Li W."/>
            <person name="Hao W."/>
            <person name="Li M."/>
            <person name="Huang X."/>
            <person name="Huang Y."/>
            <person name="Rock D.L."/>
            <person name="Luo S."/>
            <person name="Wang S."/>
        </authorList>
    </citation>
    <scope>NUCLEOTIDE SEQUENCE [LARGE SCALE GENOMIC DNA]</scope>
    <source>
        <strain evidence="1">FZ</strain>
    </source>
</reference>
<evidence type="ECO:0000313" key="2">
    <source>
        <dbReference type="Proteomes" id="UP000134642"/>
    </source>
</evidence>